<dbReference type="SUPFAM" id="SSF81799">
    <property type="entry name" value="Putative methyltransferase TM0872, insert domain"/>
    <property type="match status" value="1"/>
</dbReference>
<evidence type="ECO:0000256" key="3">
    <source>
        <dbReference type="ARBA" id="ARBA00022679"/>
    </source>
</evidence>
<dbReference type="PIRSF" id="PIRSF004486">
    <property type="entry name" value="MraW"/>
    <property type="match status" value="1"/>
</dbReference>
<accession>X1STC2</accession>
<keyword evidence="4" id="KW-0949">S-adenosyl-L-methionine</keyword>
<dbReference type="Pfam" id="PF01795">
    <property type="entry name" value="Methyltransf_5"/>
    <property type="match status" value="1"/>
</dbReference>
<dbReference type="HAMAP" id="MF_01007">
    <property type="entry name" value="16SrRNA_methyltr_H"/>
    <property type="match status" value="1"/>
</dbReference>
<feature type="non-terminal residue" evidence="5">
    <location>
        <position position="271"/>
    </location>
</feature>
<keyword evidence="2" id="KW-0489">Methyltransferase</keyword>
<evidence type="ECO:0000256" key="4">
    <source>
        <dbReference type="ARBA" id="ARBA00022691"/>
    </source>
</evidence>
<dbReference type="AlphaFoldDB" id="X1STC2"/>
<evidence type="ECO:0000256" key="1">
    <source>
        <dbReference type="ARBA" id="ARBA00010396"/>
    </source>
</evidence>
<comment type="caution">
    <text evidence="5">The sequence shown here is derived from an EMBL/GenBank/DDBJ whole genome shotgun (WGS) entry which is preliminary data.</text>
</comment>
<sequence length="271" mass="29909">LANYRKLREASGELKMITHIPVLVKETVEALAVQPGGRYIDCTLGGGGHAAAILERSSPGGQLLGIDADPEAIKIAGTKLQAYSGSTLLINENFINLRAICVRHAFYPVHGILFDLGLSSLQLNGNNRGFSFLRDAPLDMRLNPDQDITAADIINTSSETELARILRVYGEEAHSRQIAHRIVQERPIATTLQLVETVERAVGGWRGRIHPATKTFQALRIAVNHELEHLEAALKQAINLLGFEGRLVVISYHSLEDRIVKQLMQRESRDC</sequence>
<keyword evidence="3" id="KW-0808">Transferase</keyword>
<dbReference type="InterPro" id="IPR002903">
    <property type="entry name" value="RsmH"/>
</dbReference>
<organism evidence="5">
    <name type="scientific">marine sediment metagenome</name>
    <dbReference type="NCBI Taxonomy" id="412755"/>
    <lineage>
        <taxon>unclassified sequences</taxon>
        <taxon>metagenomes</taxon>
        <taxon>ecological metagenomes</taxon>
    </lineage>
</organism>
<dbReference type="PANTHER" id="PTHR11265:SF0">
    <property type="entry name" value="12S RRNA N4-METHYLCYTIDINE METHYLTRANSFERASE"/>
    <property type="match status" value="1"/>
</dbReference>
<evidence type="ECO:0008006" key="6">
    <source>
        <dbReference type="Google" id="ProtNLM"/>
    </source>
</evidence>
<dbReference type="InterPro" id="IPR023397">
    <property type="entry name" value="SAM-dep_MeTrfase_MraW_recog"/>
</dbReference>
<dbReference type="InterPro" id="IPR029063">
    <property type="entry name" value="SAM-dependent_MTases_sf"/>
</dbReference>
<dbReference type="SUPFAM" id="SSF53335">
    <property type="entry name" value="S-adenosyl-L-methionine-dependent methyltransferases"/>
    <property type="match status" value="1"/>
</dbReference>
<protein>
    <recommendedName>
        <fullName evidence="6">16S rRNA (Cytosine(1402)-N(4))-methyltransferase</fullName>
    </recommendedName>
</protein>
<dbReference type="GO" id="GO:0005737">
    <property type="term" value="C:cytoplasm"/>
    <property type="evidence" value="ECO:0007669"/>
    <property type="project" value="TreeGrafter"/>
</dbReference>
<evidence type="ECO:0000256" key="2">
    <source>
        <dbReference type="ARBA" id="ARBA00022603"/>
    </source>
</evidence>
<evidence type="ECO:0000313" key="5">
    <source>
        <dbReference type="EMBL" id="GAI96183.1"/>
    </source>
</evidence>
<dbReference type="Gene3D" id="1.10.150.170">
    <property type="entry name" value="Putative methyltransferase TM0872, insert domain"/>
    <property type="match status" value="1"/>
</dbReference>
<comment type="similarity">
    <text evidence="1">Belongs to the methyltransferase superfamily. RsmH family.</text>
</comment>
<proteinExistence type="inferred from homology"/>
<dbReference type="Gene3D" id="3.40.50.150">
    <property type="entry name" value="Vaccinia Virus protein VP39"/>
    <property type="match status" value="1"/>
</dbReference>
<dbReference type="EMBL" id="BARW01020827">
    <property type="protein sequence ID" value="GAI96183.1"/>
    <property type="molecule type" value="Genomic_DNA"/>
</dbReference>
<reference evidence="5" key="1">
    <citation type="journal article" date="2014" name="Front. Microbiol.">
        <title>High frequency of phylogenetically diverse reductive dehalogenase-homologous genes in deep subseafloor sedimentary metagenomes.</title>
        <authorList>
            <person name="Kawai M."/>
            <person name="Futagami T."/>
            <person name="Toyoda A."/>
            <person name="Takaki Y."/>
            <person name="Nishi S."/>
            <person name="Hori S."/>
            <person name="Arai W."/>
            <person name="Tsubouchi T."/>
            <person name="Morono Y."/>
            <person name="Uchiyama I."/>
            <person name="Ito T."/>
            <person name="Fujiyama A."/>
            <person name="Inagaki F."/>
            <person name="Takami H."/>
        </authorList>
    </citation>
    <scope>NUCLEOTIDE SEQUENCE</scope>
    <source>
        <strain evidence="5">Expedition CK06-06</strain>
    </source>
</reference>
<dbReference type="PANTHER" id="PTHR11265">
    <property type="entry name" value="S-ADENOSYL-METHYLTRANSFERASE MRAW"/>
    <property type="match status" value="1"/>
</dbReference>
<dbReference type="GO" id="GO:0070475">
    <property type="term" value="P:rRNA base methylation"/>
    <property type="evidence" value="ECO:0007669"/>
    <property type="project" value="TreeGrafter"/>
</dbReference>
<name>X1STC2_9ZZZZ</name>
<dbReference type="GO" id="GO:0071424">
    <property type="term" value="F:rRNA (cytosine-N4-)-methyltransferase activity"/>
    <property type="evidence" value="ECO:0007669"/>
    <property type="project" value="TreeGrafter"/>
</dbReference>
<gene>
    <name evidence="5" type="ORF">S12H4_35109</name>
</gene>
<feature type="non-terminal residue" evidence="5">
    <location>
        <position position="1"/>
    </location>
</feature>
<dbReference type="NCBIfam" id="TIGR00006">
    <property type="entry name" value="16S rRNA (cytosine(1402)-N(4))-methyltransferase RsmH"/>
    <property type="match status" value="1"/>
</dbReference>